<protein>
    <recommendedName>
        <fullName evidence="5">CPXCG motif-containing cysteine-rich protein</fullName>
    </recommendedName>
</protein>
<accession>A0A090IJE7</accession>
<evidence type="ECO:0000313" key="1">
    <source>
        <dbReference type="EMBL" id="SGY98187.1"/>
    </source>
</evidence>
<evidence type="ECO:0000313" key="3">
    <source>
        <dbReference type="Proteomes" id="UP000182660"/>
    </source>
</evidence>
<dbReference type="GeneID" id="61297394"/>
<proteinExistence type="predicted"/>
<sequence>MKQFSHRTVVCPHCGQFITADIDASNGSQDFYDECSACCNSIHFKLLHDQAHEKFELFIDADDEQIF</sequence>
<dbReference type="EMBL" id="FPLD01000102">
    <property type="protein sequence ID" value="SGZ11995.1"/>
    <property type="molecule type" value="Genomic_DNA"/>
</dbReference>
<dbReference type="AlphaFoldDB" id="A0A090IJE7"/>
<dbReference type="OrthoDB" id="9814566at2"/>
<gene>
    <name evidence="1" type="ORF">MT2528_3578</name>
    <name evidence="2" type="ORF">NVI5450_3774</name>
</gene>
<dbReference type="Pfam" id="PF14255">
    <property type="entry name" value="Zn_ribbon_21"/>
    <property type="match status" value="1"/>
</dbReference>
<reference evidence="2 4" key="1">
    <citation type="submission" date="2016-11" db="EMBL/GenBank/DDBJ databases">
        <authorList>
            <person name="Jaros S."/>
            <person name="Januszkiewicz K."/>
            <person name="Wedrychowicz H."/>
        </authorList>
    </citation>
    <scope>NUCLEOTIDE SEQUENCE [LARGE SCALE GENOMIC DNA]</scope>
    <source>
        <strain evidence="2">NVI 5450</strain>
    </source>
</reference>
<dbReference type="KEGG" id="mvs:MVIS_2377"/>
<evidence type="ECO:0008006" key="5">
    <source>
        <dbReference type="Google" id="ProtNLM"/>
    </source>
</evidence>
<name>A0A090IJE7_9GAMM</name>
<keyword evidence="3" id="KW-1185">Reference proteome</keyword>
<dbReference type="Proteomes" id="UP000182660">
    <property type="component" value="Unassembled WGS sequence"/>
</dbReference>
<dbReference type="Proteomes" id="UP000183794">
    <property type="component" value="Unassembled WGS sequence"/>
</dbReference>
<dbReference type="EMBL" id="FPLJ01000078">
    <property type="protein sequence ID" value="SGY98187.1"/>
    <property type="molecule type" value="Genomic_DNA"/>
</dbReference>
<dbReference type="PATRIC" id="fig|80854.5.peg.2531"/>
<dbReference type="PIRSF" id="PIRSF037225">
    <property type="entry name" value="UCP037225"/>
    <property type="match status" value="1"/>
</dbReference>
<dbReference type="HOGENOM" id="CLU_189936_2_0_6"/>
<evidence type="ECO:0000313" key="4">
    <source>
        <dbReference type="Proteomes" id="UP000183794"/>
    </source>
</evidence>
<organism evidence="2 4">
    <name type="scientific">Moritella viscosa</name>
    <dbReference type="NCBI Taxonomy" id="80854"/>
    <lineage>
        <taxon>Bacteria</taxon>
        <taxon>Pseudomonadati</taxon>
        <taxon>Pseudomonadota</taxon>
        <taxon>Gammaproteobacteria</taxon>
        <taxon>Alteromonadales</taxon>
        <taxon>Moritellaceae</taxon>
        <taxon>Moritella</taxon>
    </lineage>
</organism>
<evidence type="ECO:0000313" key="2">
    <source>
        <dbReference type="EMBL" id="SGZ11995.1"/>
    </source>
</evidence>
<dbReference type="STRING" id="80854.MVIS_2377"/>
<dbReference type="InterPro" id="IPR025990">
    <property type="entry name" value="zinc_ribbon_bacterial"/>
</dbReference>
<dbReference type="InterPro" id="IPR017143">
    <property type="entry name" value="UCP037225"/>
</dbReference>
<reference evidence="1 3" key="2">
    <citation type="submission" date="2016-11" db="EMBL/GenBank/DDBJ databases">
        <authorList>
            <person name="Klemetsen T."/>
        </authorList>
    </citation>
    <scope>NUCLEOTIDE SEQUENCE [LARGE SCALE GENOMIC DNA]</scope>
    <source>
        <strain evidence="1">MT 2528</strain>
    </source>
</reference>
<dbReference type="RefSeq" id="WP_045110566.1">
    <property type="nucleotide sequence ID" value="NZ_CAWQZC010000025.1"/>
</dbReference>